<name>A0A3A1YJ75_9GAMM</name>
<proteinExistence type="inferred from homology"/>
<dbReference type="OrthoDB" id="9797176at2"/>
<gene>
    <name evidence="6" type="ORF">CKF58_05410</name>
</gene>
<dbReference type="PROSITE" id="PS50889">
    <property type="entry name" value="S4"/>
    <property type="match status" value="1"/>
</dbReference>
<dbReference type="AlphaFoldDB" id="A0A3A1YJ75"/>
<evidence type="ECO:0000313" key="7">
    <source>
        <dbReference type="Proteomes" id="UP000265916"/>
    </source>
</evidence>
<keyword evidence="2 4" id="KW-0694">RNA-binding</keyword>
<evidence type="ECO:0000256" key="3">
    <source>
        <dbReference type="ARBA" id="ARBA00023125"/>
    </source>
</evidence>
<comment type="caution">
    <text evidence="6">The sequence shown here is derived from an EMBL/GenBank/DDBJ whole genome shotgun (WGS) entry which is preliminary data.</text>
</comment>
<organism evidence="6 7">
    <name type="scientific">Psittacicella hinzii</name>
    <dbReference type="NCBI Taxonomy" id="2028575"/>
    <lineage>
        <taxon>Bacteria</taxon>
        <taxon>Pseudomonadati</taxon>
        <taxon>Pseudomonadota</taxon>
        <taxon>Gammaproteobacteria</taxon>
        <taxon>Pasteurellales</taxon>
        <taxon>Psittacicellaceae</taxon>
        <taxon>Psittacicella</taxon>
    </lineage>
</organism>
<dbReference type="GO" id="GO:0034605">
    <property type="term" value="P:cellular response to heat"/>
    <property type="evidence" value="ECO:0007669"/>
    <property type="project" value="InterPro"/>
</dbReference>
<dbReference type="SUPFAM" id="SSF55174">
    <property type="entry name" value="Alpha-L RNA-binding motif"/>
    <property type="match status" value="1"/>
</dbReference>
<evidence type="ECO:0000256" key="4">
    <source>
        <dbReference type="PIRNR" id="PIRNR016821"/>
    </source>
</evidence>
<dbReference type="GO" id="GO:0043023">
    <property type="term" value="F:ribosomal large subunit binding"/>
    <property type="evidence" value="ECO:0007669"/>
    <property type="project" value="InterPro"/>
</dbReference>
<accession>A0A3A1YJ75</accession>
<dbReference type="NCBIfam" id="NF007673">
    <property type="entry name" value="PRK10348.1"/>
    <property type="match status" value="1"/>
</dbReference>
<dbReference type="InterPro" id="IPR025708">
    <property type="entry name" value="HSP15"/>
</dbReference>
<evidence type="ECO:0000313" key="6">
    <source>
        <dbReference type="EMBL" id="RIY37100.1"/>
    </source>
</evidence>
<dbReference type="PIRSF" id="PIRSF016821">
    <property type="entry name" value="HSP15"/>
    <property type="match status" value="1"/>
</dbReference>
<dbReference type="GO" id="GO:0003677">
    <property type="term" value="F:DNA binding"/>
    <property type="evidence" value="ECO:0007669"/>
    <property type="project" value="UniProtKB-KW"/>
</dbReference>
<evidence type="ECO:0000256" key="1">
    <source>
        <dbReference type="ARBA" id="ARBA00008396"/>
    </source>
</evidence>
<dbReference type="Pfam" id="PF01479">
    <property type="entry name" value="S4"/>
    <property type="match status" value="1"/>
</dbReference>
<keyword evidence="7" id="KW-1185">Reference proteome</keyword>
<sequence>MAKTSDADNEQQVRLDKWLHAARFYKTRSLATQMVDGGKVTYNGQRTKPSRIVELGAQITLQKGNEVITVVVQELSKQRTAYKVAKNYYEETAESVEKRQAQAEAKRLDRLSYIAPAHKPNKKERRTIQKFKIDRASYDNYDH</sequence>
<dbReference type="CDD" id="cd00165">
    <property type="entry name" value="S4"/>
    <property type="match status" value="1"/>
</dbReference>
<dbReference type="GO" id="GO:0003727">
    <property type="term" value="F:single-stranded RNA binding"/>
    <property type="evidence" value="ECO:0007669"/>
    <property type="project" value="InterPro"/>
</dbReference>
<dbReference type="InterPro" id="IPR036986">
    <property type="entry name" value="S4_RNA-bd_sf"/>
</dbReference>
<dbReference type="RefSeq" id="WP_119531745.1">
    <property type="nucleotide sequence ID" value="NZ_JBHSSP010000032.1"/>
</dbReference>
<feature type="domain" description="RNA-binding S4" evidence="5">
    <location>
        <begin position="13"/>
        <end position="76"/>
    </location>
</feature>
<keyword evidence="3 4" id="KW-0238">DNA-binding</keyword>
<protein>
    <recommendedName>
        <fullName evidence="4">Heat shock protein 15</fullName>
    </recommendedName>
</protein>
<dbReference type="Proteomes" id="UP000265916">
    <property type="component" value="Unassembled WGS sequence"/>
</dbReference>
<evidence type="ECO:0000256" key="2">
    <source>
        <dbReference type="ARBA" id="ARBA00022884"/>
    </source>
</evidence>
<dbReference type="EMBL" id="NRJG01000096">
    <property type="protein sequence ID" value="RIY37100.1"/>
    <property type="molecule type" value="Genomic_DNA"/>
</dbReference>
<dbReference type="Gene3D" id="3.10.290.10">
    <property type="entry name" value="RNA-binding S4 domain"/>
    <property type="match status" value="1"/>
</dbReference>
<comment type="similarity">
    <text evidence="1 4">Belongs to the HSP15 family.</text>
</comment>
<evidence type="ECO:0000259" key="5">
    <source>
        <dbReference type="SMART" id="SM00363"/>
    </source>
</evidence>
<dbReference type="SMART" id="SM00363">
    <property type="entry name" value="S4"/>
    <property type="match status" value="1"/>
</dbReference>
<reference evidence="6 7" key="1">
    <citation type="submission" date="2017-08" db="EMBL/GenBank/DDBJ databases">
        <title>Reclassification of Bisgaard taxon 37 and 44.</title>
        <authorList>
            <person name="Christensen H."/>
        </authorList>
    </citation>
    <scope>NUCLEOTIDE SEQUENCE [LARGE SCALE GENOMIC DNA]</scope>
    <source>
        <strain evidence="6 7">111</strain>
    </source>
</reference>
<dbReference type="InterPro" id="IPR002942">
    <property type="entry name" value="S4_RNA-bd"/>
</dbReference>